<dbReference type="Pfam" id="PF13188">
    <property type="entry name" value="PAS_8"/>
    <property type="match status" value="1"/>
</dbReference>
<gene>
    <name evidence="12" type="ORF">SAMN05444338_10796</name>
</gene>
<dbReference type="PROSITE" id="PS50123">
    <property type="entry name" value="CHER"/>
    <property type="match status" value="1"/>
</dbReference>
<organism evidence="12 13">
    <name type="scientific">Flavobacterium degerlachei</name>
    <dbReference type="NCBI Taxonomy" id="229203"/>
    <lineage>
        <taxon>Bacteria</taxon>
        <taxon>Pseudomonadati</taxon>
        <taxon>Bacteroidota</taxon>
        <taxon>Flavobacteriia</taxon>
        <taxon>Flavobacteriales</taxon>
        <taxon>Flavobacteriaceae</taxon>
        <taxon>Flavobacterium</taxon>
    </lineage>
</organism>
<dbReference type="InterPro" id="IPR000780">
    <property type="entry name" value="CheR_MeTrfase"/>
</dbReference>
<dbReference type="InterPro" id="IPR000673">
    <property type="entry name" value="Sig_transdc_resp-reg_Me-estase"/>
</dbReference>
<dbReference type="Pfam" id="PF03705">
    <property type="entry name" value="CheR_N"/>
    <property type="match status" value="1"/>
</dbReference>
<dbReference type="InterPro" id="IPR050903">
    <property type="entry name" value="Bact_Chemotaxis_MeTrfase"/>
</dbReference>
<feature type="active site" evidence="6">
    <location>
        <position position="41"/>
    </location>
</feature>
<evidence type="ECO:0000256" key="4">
    <source>
        <dbReference type="ARBA" id="ARBA00022679"/>
    </source>
</evidence>
<dbReference type="InterPro" id="IPR035909">
    <property type="entry name" value="CheB_C"/>
</dbReference>
<feature type="domain" description="CheB-type methylesterase" evidence="10">
    <location>
        <begin position="35"/>
        <end position="218"/>
    </location>
</feature>
<dbReference type="GO" id="GO:0032259">
    <property type="term" value="P:methylation"/>
    <property type="evidence" value="ECO:0007669"/>
    <property type="project" value="UniProtKB-KW"/>
</dbReference>
<dbReference type="Pfam" id="PF01739">
    <property type="entry name" value="CheR"/>
    <property type="match status" value="1"/>
</dbReference>
<name>A0A1H2Z826_9FLAO</name>
<feature type="domain" description="PAC" evidence="9">
    <location>
        <begin position="812"/>
        <end position="862"/>
    </location>
</feature>
<keyword evidence="6" id="KW-0145">Chemotaxis</keyword>
<dbReference type="NCBIfam" id="TIGR00229">
    <property type="entry name" value="sensory_box"/>
    <property type="match status" value="3"/>
</dbReference>
<evidence type="ECO:0000256" key="7">
    <source>
        <dbReference type="SAM" id="MobiDB-lite"/>
    </source>
</evidence>
<feature type="domain" description="PAS" evidence="8">
    <location>
        <begin position="862"/>
        <end position="913"/>
    </location>
</feature>
<dbReference type="PANTHER" id="PTHR24422">
    <property type="entry name" value="CHEMOTAXIS PROTEIN METHYLTRANSFERASE"/>
    <property type="match status" value="1"/>
</dbReference>
<dbReference type="InterPro" id="IPR036804">
    <property type="entry name" value="CheR_N_sf"/>
</dbReference>
<evidence type="ECO:0000313" key="12">
    <source>
        <dbReference type="EMBL" id="SDX13024.1"/>
    </source>
</evidence>
<dbReference type="PANTHER" id="PTHR24422:SF27">
    <property type="entry name" value="PROTEIN-GLUTAMATE O-METHYLTRANSFERASE"/>
    <property type="match status" value="1"/>
</dbReference>
<feature type="active site" evidence="6">
    <location>
        <position position="160"/>
    </location>
</feature>
<dbReference type="Pfam" id="PF01339">
    <property type="entry name" value="CheB_methylest"/>
    <property type="match status" value="1"/>
</dbReference>
<feature type="compositionally biased region" description="Polar residues" evidence="7">
    <location>
        <begin position="695"/>
        <end position="711"/>
    </location>
</feature>
<evidence type="ECO:0000256" key="6">
    <source>
        <dbReference type="PROSITE-ProRule" id="PRU00050"/>
    </source>
</evidence>
<feature type="domain" description="CheR-type methyltransferase" evidence="11">
    <location>
        <begin position="229"/>
        <end position="495"/>
    </location>
</feature>
<feature type="compositionally biased region" description="Basic and acidic residues" evidence="7">
    <location>
        <begin position="683"/>
        <end position="694"/>
    </location>
</feature>
<dbReference type="EMBL" id="FNMV01000007">
    <property type="protein sequence ID" value="SDX13024.1"/>
    <property type="molecule type" value="Genomic_DNA"/>
</dbReference>
<dbReference type="GO" id="GO:0006935">
    <property type="term" value="P:chemotaxis"/>
    <property type="evidence" value="ECO:0007669"/>
    <property type="project" value="UniProtKB-UniRule"/>
</dbReference>
<dbReference type="GO" id="GO:0008984">
    <property type="term" value="F:protein-glutamate methylesterase activity"/>
    <property type="evidence" value="ECO:0007669"/>
    <property type="project" value="InterPro"/>
</dbReference>
<dbReference type="PROSITE" id="PS50112">
    <property type="entry name" value="PAS"/>
    <property type="match status" value="2"/>
</dbReference>
<keyword evidence="3" id="KW-0489">Methyltransferase</keyword>
<dbReference type="OrthoDB" id="9816309at2"/>
<dbReference type="InterPro" id="IPR035965">
    <property type="entry name" value="PAS-like_dom_sf"/>
</dbReference>
<evidence type="ECO:0000259" key="11">
    <source>
        <dbReference type="PROSITE" id="PS50123"/>
    </source>
</evidence>
<dbReference type="GO" id="GO:0008983">
    <property type="term" value="F:protein-glutamate O-methyltransferase activity"/>
    <property type="evidence" value="ECO:0007669"/>
    <property type="project" value="UniProtKB-EC"/>
</dbReference>
<dbReference type="Pfam" id="PF13426">
    <property type="entry name" value="PAS_9"/>
    <property type="match status" value="1"/>
</dbReference>
<evidence type="ECO:0000259" key="8">
    <source>
        <dbReference type="PROSITE" id="PS50112"/>
    </source>
</evidence>
<dbReference type="SUPFAM" id="SSF55785">
    <property type="entry name" value="PYP-like sensor domain (PAS domain)"/>
    <property type="match status" value="3"/>
</dbReference>
<evidence type="ECO:0000259" key="9">
    <source>
        <dbReference type="PROSITE" id="PS50113"/>
    </source>
</evidence>
<dbReference type="InterPro" id="IPR022641">
    <property type="entry name" value="CheR_N"/>
</dbReference>
<dbReference type="PROSITE" id="PS50122">
    <property type="entry name" value="CHEB"/>
    <property type="match status" value="1"/>
</dbReference>
<accession>A0A1H2Z826</accession>
<evidence type="ECO:0000313" key="13">
    <source>
        <dbReference type="Proteomes" id="UP000198569"/>
    </source>
</evidence>
<dbReference type="STRING" id="229203.SAMN05444338_10796"/>
<dbReference type="SUPFAM" id="SSF47757">
    <property type="entry name" value="Chemotaxis receptor methyltransferase CheR, N-terminal domain"/>
    <property type="match status" value="1"/>
</dbReference>
<keyword evidence="4" id="KW-0808">Transferase</keyword>
<dbReference type="GO" id="GO:0005737">
    <property type="term" value="C:cytoplasm"/>
    <property type="evidence" value="ECO:0007669"/>
    <property type="project" value="InterPro"/>
</dbReference>
<dbReference type="SMART" id="SM00138">
    <property type="entry name" value="MeTrc"/>
    <property type="match status" value="1"/>
</dbReference>
<dbReference type="AlphaFoldDB" id="A0A1H2Z826"/>
<evidence type="ECO:0000256" key="2">
    <source>
        <dbReference type="ARBA" id="ARBA00012534"/>
    </source>
</evidence>
<keyword evidence="13" id="KW-1185">Reference proteome</keyword>
<comment type="catalytic activity">
    <reaction evidence="1">
        <text>L-glutamyl-[protein] + S-adenosyl-L-methionine = [protein]-L-glutamate 5-O-methyl ester + S-adenosyl-L-homocysteine</text>
        <dbReference type="Rhea" id="RHEA:24452"/>
        <dbReference type="Rhea" id="RHEA-COMP:10208"/>
        <dbReference type="Rhea" id="RHEA-COMP:10311"/>
        <dbReference type="ChEBI" id="CHEBI:29973"/>
        <dbReference type="ChEBI" id="CHEBI:57856"/>
        <dbReference type="ChEBI" id="CHEBI:59789"/>
        <dbReference type="ChEBI" id="CHEBI:82795"/>
        <dbReference type="EC" id="2.1.1.80"/>
    </reaction>
</comment>
<reference evidence="13" key="1">
    <citation type="submission" date="2016-10" db="EMBL/GenBank/DDBJ databases">
        <authorList>
            <person name="Varghese N."/>
            <person name="Submissions S."/>
        </authorList>
    </citation>
    <scope>NUCLEOTIDE SEQUENCE [LARGE SCALE GENOMIC DNA]</scope>
    <source>
        <strain evidence="13">DSM 15718</strain>
    </source>
</reference>
<dbReference type="Gene3D" id="3.40.50.180">
    <property type="entry name" value="Methylesterase CheB, C-terminal domain"/>
    <property type="match status" value="1"/>
</dbReference>
<keyword evidence="5" id="KW-0949">S-adenosyl-L-methionine</keyword>
<feature type="active site" evidence="6">
    <location>
        <position position="68"/>
    </location>
</feature>
<feature type="domain" description="PAS" evidence="8">
    <location>
        <begin position="988"/>
        <end position="1029"/>
    </location>
</feature>
<dbReference type="SMART" id="SM00091">
    <property type="entry name" value="PAS"/>
    <property type="match status" value="3"/>
</dbReference>
<dbReference type="CDD" id="cd00130">
    <property type="entry name" value="PAS"/>
    <property type="match status" value="2"/>
</dbReference>
<evidence type="ECO:0000259" key="10">
    <source>
        <dbReference type="PROSITE" id="PS50122"/>
    </source>
</evidence>
<keyword evidence="6" id="KW-0378">Hydrolase</keyword>
<evidence type="ECO:0000256" key="5">
    <source>
        <dbReference type="ARBA" id="ARBA00022691"/>
    </source>
</evidence>
<dbReference type="PRINTS" id="PR00996">
    <property type="entry name" value="CHERMTFRASE"/>
</dbReference>
<dbReference type="InterPro" id="IPR000014">
    <property type="entry name" value="PAS"/>
</dbReference>
<dbReference type="RefSeq" id="WP_091431872.1">
    <property type="nucleotide sequence ID" value="NZ_FNMV01000007.1"/>
</dbReference>
<feature type="region of interest" description="Disordered" evidence="7">
    <location>
        <begin position="683"/>
        <end position="711"/>
    </location>
</feature>
<dbReference type="InterPro" id="IPR022642">
    <property type="entry name" value="CheR_C"/>
</dbReference>
<evidence type="ECO:0000256" key="1">
    <source>
        <dbReference type="ARBA" id="ARBA00001541"/>
    </source>
</evidence>
<dbReference type="SUPFAM" id="SSF53335">
    <property type="entry name" value="S-adenosyl-L-methionine-dependent methyltransferases"/>
    <property type="match status" value="1"/>
</dbReference>
<dbReference type="InterPro" id="IPR000700">
    <property type="entry name" value="PAS-assoc_C"/>
</dbReference>
<dbReference type="CDD" id="cd16434">
    <property type="entry name" value="CheB-CheR_fusion"/>
    <property type="match status" value="1"/>
</dbReference>
<dbReference type="PROSITE" id="PS50113">
    <property type="entry name" value="PAC"/>
    <property type="match status" value="1"/>
</dbReference>
<dbReference type="EC" id="2.1.1.80" evidence="2"/>
<proteinExistence type="predicted"/>
<evidence type="ECO:0000256" key="3">
    <source>
        <dbReference type="ARBA" id="ARBA00022603"/>
    </source>
</evidence>
<dbReference type="Gene3D" id="3.40.50.150">
    <property type="entry name" value="Vaccinia Virus protein VP39"/>
    <property type="match status" value="1"/>
</dbReference>
<protein>
    <recommendedName>
        <fullName evidence="2">protein-glutamate O-methyltransferase</fullName>
        <ecNumber evidence="2">2.1.1.80</ecNumber>
    </recommendedName>
</protein>
<dbReference type="GO" id="GO:0000156">
    <property type="term" value="F:phosphorelay response regulator activity"/>
    <property type="evidence" value="ECO:0007669"/>
    <property type="project" value="InterPro"/>
</dbReference>
<dbReference type="Pfam" id="PF13596">
    <property type="entry name" value="PAS_10"/>
    <property type="match status" value="1"/>
</dbReference>
<sequence>MKIITKESTNNKINQISKDHSENDFSSTVKEKFPIVGIGASAGGLEAFELFFKNLPIDTGMAFVIIQHLDPTHEGMLPELIQRKTGMVVLQASDCLKVKPNYVYVIPPNKSLSILNGTLHLFDPLEIRGLRLPIDIFFRSLAADNKEKSVGIILSGMGSDGCLGLRAIKEQNGLVMVQEPSSAKFDSMPSNAIRAVTADIIAPVEELPAKLIKFLKFFPAEKNTIEAKSKSGIEKIIILLRDQSGHDFSMYKKSTMMRRIERRKGIHGIDDLDKYVLFLQKNPGEVELLFNELLIGVTSFFRDPEVWKKLKEEIFPAYIKTLADNYVLRAWVTACSTGEEAYSLAILFKEVISEMENDRGLSLQIFASDIDIHAIEKARKGLFSSNIVADVSADRINKNFKSEAAGFRVNSEIREMLIFAPHDLIKDPPFTKLDILTCRNMLIYMEPPLQKKIMALFNYSLKPGGIMILGTAETLGQNNTDFDVIDSKLKFFKKTKSSKLTEFIDFPSSFIGGKKKLTMTKTTPKMTENIQTFADQILLQRFAPASVMVNENGDILYITGRTGKYIEPVAGKANWNIHAMAREGLRNVLPSAFRKAKKSFEPVVLPRIKIGNDSGSILVDITLQQIESPSEIKGMIMIVFNELPNTVESNVKSNIQFGKDELSELEAELKQSNIDLQITREEMQTSQEELKSSNEELQSTNEELQSTNEELTTSKEEMQSLNEELQTINAELQSKLIDFEQANNDMKNLLNSTDIATLFLDMDLNIRRFTEPVCKIFKLRSSDVGRPFTDLVTELEYPELKMHALEVIKNLTSIQTKVTTKDGKWFYVKIMPYRTLDDRIDGLVITFIDISLAKKAEEALNYENRYLRLFESAKDGILILDAETGKIIDVNPFLIEKLGFSHEQFMEKTIWEIGKAQDVKANKAKFLELQKENFIRYENLPLETATGEIVNVEFVSNVFTVNNNKIIQCIVRETTDKKSIADEVLGEHEVRYHQPFESIDEGVLFIDADAGKIVDINKFLIDLLGYPREYFFKHQVWDMEFFKAIVPNKSKFLELQQREFIHYEDVPIKIANGNKIHIEFTSNIYFTDYNKIIQCFIHQVTKPKDLKEISDARTE</sequence>
<dbReference type="InterPro" id="IPR029063">
    <property type="entry name" value="SAM-dependent_MTases_sf"/>
</dbReference>
<dbReference type="Gene3D" id="3.30.450.20">
    <property type="entry name" value="PAS domain"/>
    <property type="match status" value="3"/>
</dbReference>
<dbReference type="SUPFAM" id="SSF52738">
    <property type="entry name" value="Methylesterase CheB, C-terminal domain"/>
    <property type="match status" value="1"/>
</dbReference>
<dbReference type="Proteomes" id="UP000198569">
    <property type="component" value="Unassembled WGS sequence"/>
</dbReference>
<dbReference type="Gene3D" id="1.10.155.10">
    <property type="entry name" value="Chemotaxis receptor methyltransferase CheR, N-terminal domain"/>
    <property type="match status" value="1"/>
</dbReference>
<dbReference type="SUPFAM" id="SSF57997">
    <property type="entry name" value="Tropomyosin"/>
    <property type="match status" value="1"/>
</dbReference>